<accession>A0A9N7YLH9</accession>
<dbReference type="EMBL" id="CADEAL010001194">
    <property type="protein sequence ID" value="CAB1430008.1"/>
    <property type="molecule type" value="Genomic_DNA"/>
</dbReference>
<evidence type="ECO:0000313" key="1">
    <source>
        <dbReference type="EMBL" id="CAB1430008.1"/>
    </source>
</evidence>
<organism evidence="1 2">
    <name type="scientific">Pleuronectes platessa</name>
    <name type="common">European plaice</name>
    <dbReference type="NCBI Taxonomy" id="8262"/>
    <lineage>
        <taxon>Eukaryota</taxon>
        <taxon>Metazoa</taxon>
        <taxon>Chordata</taxon>
        <taxon>Craniata</taxon>
        <taxon>Vertebrata</taxon>
        <taxon>Euteleostomi</taxon>
        <taxon>Actinopterygii</taxon>
        <taxon>Neopterygii</taxon>
        <taxon>Teleostei</taxon>
        <taxon>Neoteleostei</taxon>
        <taxon>Acanthomorphata</taxon>
        <taxon>Carangaria</taxon>
        <taxon>Pleuronectiformes</taxon>
        <taxon>Pleuronectoidei</taxon>
        <taxon>Pleuronectidae</taxon>
        <taxon>Pleuronectes</taxon>
    </lineage>
</organism>
<protein>
    <submittedName>
        <fullName evidence="1">Uncharacterized protein</fullName>
    </submittedName>
</protein>
<proteinExistence type="predicted"/>
<evidence type="ECO:0000313" key="2">
    <source>
        <dbReference type="Proteomes" id="UP001153269"/>
    </source>
</evidence>
<keyword evidence="2" id="KW-1185">Reference proteome</keyword>
<name>A0A9N7YLH9_PLEPL</name>
<comment type="caution">
    <text evidence="1">The sequence shown here is derived from an EMBL/GenBank/DDBJ whole genome shotgun (WGS) entry which is preliminary data.</text>
</comment>
<dbReference type="Proteomes" id="UP001153269">
    <property type="component" value="Unassembled WGS sequence"/>
</dbReference>
<sequence>MLLLRQVPLLPLRGCAGELGRWGSLSQASARGEGGARARANSPWSRYQQVHQGEWQQVSTIRSQREEGPGTLKVIENGGSVLHGITS</sequence>
<gene>
    <name evidence="1" type="ORF">PLEPLA_LOCUS17988</name>
</gene>
<dbReference type="AlphaFoldDB" id="A0A9N7YLH9"/>
<reference evidence="1" key="1">
    <citation type="submission" date="2020-03" db="EMBL/GenBank/DDBJ databases">
        <authorList>
            <person name="Weist P."/>
        </authorList>
    </citation>
    <scope>NUCLEOTIDE SEQUENCE</scope>
</reference>